<keyword evidence="3" id="KW-1185">Reference proteome</keyword>
<dbReference type="InterPro" id="IPR008334">
    <property type="entry name" value="5'-Nucleotdase_C"/>
</dbReference>
<dbReference type="InterPro" id="IPR006179">
    <property type="entry name" value="5_nucleotidase/apyrase"/>
</dbReference>
<dbReference type="Gene3D" id="3.90.780.10">
    <property type="entry name" value="5'-Nucleotidase, C-terminal domain"/>
    <property type="match status" value="1"/>
</dbReference>
<dbReference type="PANTHER" id="PTHR11575">
    <property type="entry name" value="5'-NUCLEOTIDASE-RELATED"/>
    <property type="match status" value="1"/>
</dbReference>
<dbReference type="GO" id="GO:0016787">
    <property type="term" value="F:hydrolase activity"/>
    <property type="evidence" value="ECO:0007669"/>
    <property type="project" value="InterPro"/>
</dbReference>
<name>A0A7M1QTV3_9ACTO</name>
<dbReference type="SUPFAM" id="SSF55816">
    <property type="entry name" value="5'-nucleotidase (syn. UDP-sugar hydrolase), C-terminal domain"/>
    <property type="match status" value="1"/>
</dbReference>
<reference evidence="2 3" key="1">
    <citation type="submission" date="2020-10" db="EMBL/GenBank/DDBJ databases">
        <title>Trueperella pecoris sp. nov. isolated from bovine and porcine specimens.</title>
        <authorList>
            <person name="Schoenecker L."/>
            <person name="Schnydrig P."/>
            <person name="Brodard I."/>
            <person name="Thomann A."/>
            <person name="Hemphill A."/>
            <person name="Rodriguez-Campos S."/>
            <person name="Perreten V."/>
            <person name="Jores J."/>
            <person name="Kittl S."/>
        </authorList>
    </citation>
    <scope>NUCLEOTIDE SEQUENCE [LARGE SCALE GENOMIC DNA]</scope>
    <source>
        <strain evidence="2 3">15A0121</strain>
    </source>
</reference>
<protein>
    <submittedName>
        <fullName evidence="2">5'-nucleotidase C-terminal domain-containing protein</fullName>
    </submittedName>
</protein>
<organism evidence="2 3">
    <name type="scientific">Trueperella pecoris</name>
    <dbReference type="NCBI Taxonomy" id="2733571"/>
    <lineage>
        <taxon>Bacteria</taxon>
        <taxon>Bacillati</taxon>
        <taxon>Actinomycetota</taxon>
        <taxon>Actinomycetes</taxon>
        <taxon>Actinomycetales</taxon>
        <taxon>Actinomycetaceae</taxon>
        <taxon>Trueperella</taxon>
    </lineage>
</organism>
<dbReference type="RefSeq" id="WP_197550749.1">
    <property type="nucleotide sequence ID" value="NZ_CP063213.1"/>
</dbReference>
<sequence>MPLIFEQGKPVVINNETCATSATALYASDYLGREDAGVKKTIEPWHSKTVEWVSTVVATATEDMTAERAKYEDTAIVDFINLVQQETVKKALADSTYKDLPVLSQASPFSSKAKFTKGDVTIADMAGLYTFDNTLFGVEMTGKQIKDYLEWSARFYVQQPEEARSRTGPR</sequence>
<dbReference type="GO" id="GO:0030288">
    <property type="term" value="C:outer membrane-bounded periplasmic space"/>
    <property type="evidence" value="ECO:0007669"/>
    <property type="project" value="TreeGrafter"/>
</dbReference>
<dbReference type="Pfam" id="PF02872">
    <property type="entry name" value="5_nucleotid_C"/>
    <property type="match status" value="1"/>
</dbReference>
<evidence type="ECO:0000313" key="2">
    <source>
        <dbReference type="EMBL" id="QOR44954.1"/>
    </source>
</evidence>
<evidence type="ECO:0000259" key="1">
    <source>
        <dbReference type="Pfam" id="PF02872"/>
    </source>
</evidence>
<feature type="domain" description="5'-Nucleotidase C-terminal" evidence="1">
    <location>
        <begin position="56"/>
        <end position="156"/>
    </location>
</feature>
<dbReference type="GO" id="GO:0009166">
    <property type="term" value="P:nucleotide catabolic process"/>
    <property type="evidence" value="ECO:0007669"/>
    <property type="project" value="InterPro"/>
</dbReference>
<dbReference type="AlphaFoldDB" id="A0A7M1QTV3"/>
<accession>A0A7M1QTV3</accession>
<dbReference type="InterPro" id="IPR036907">
    <property type="entry name" value="5'-Nucleotdase_C_sf"/>
</dbReference>
<dbReference type="PANTHER" id="PTHR11575:SF6">
    <property type="entry name" value="2',3'-CYCLIC-NUCLEOTIDE 2'-PHOSPHODIESTERASE_3'-NUCLEOTIDASE"/>
    <property type="match status" value="1"/>
</dbReference>
<dbReference type="Proteomes" id="UP000595053">
    <property type="component" value="Chromosome"/>
</dbReference>
<evidence type="ECO:0000313" key="3">
    <source>
        <dbReference type="Proteomes" id="UP000595053"/>
    </source>
</evidence>
<gene>
    <name evidence="2" type="ORF">INS88_06565</name>
</gene>
<proteinExistence type="predicted"/>
<dbReference type="EMBL" id="CP063213">
    <property type="protein sequence ID" value="QOR44954.1"/>
    <property type="molecule type" value="Genomic_DNA"/>
</dbReference>